<dbReference type="OrthoDB" id="9809995at2"/>
<dbReference type="InterPro" id="IPR022496">
    <property type="entry name" value="T6A_TsaB"/>
</dbReference>
<dbReference type="GO" id="GO:0002949">
    <property type="term" value="P:tRNA threonylcarbamoyladenosine modification"/>
    <property type="evidence" value="ECO:0007669"/>
    <property type="project" value="InterPro"/>
</dbReference>
<evidence type="ECO:0000313" key="3">
    <source>
        <dbReference type="EMBL" id="KFI29647.1"/>
    </source>
</evidence>
<evidence type="ECO:0000256" key="1">
    <source>
        <dbReference type="SAM" id="MobiDB-lite"/>
    </source>
</evidence>
<dbReference type="Proteomes" id="UP000028824">
    <property type="component" value="Unassembled WGS sequence"/>
</dbReference>
<comment type="caution">
    <text evidence="3">The sequence shown here is derived from an EMBL/GenBank/DDBJ whole genome shotgun (WGS) entry which is preliminary data.</text>
</comment>
<protein>
    <submittedName>
        <fullName evidence="3">Peptidase M22</fullName>
    </submittedName>
</protein>
<accession>A0A086Y5U7</accession>
<dbReference type="RefSeq" id="WP_036634636.1">
    <property type="nucleotide sequence ID" value="NZ_JFZB01000003.1"/>
</dbReference>
<dbReference type="EMBL" id="JFZB01000003">
    <property type="protein sequence ID" value="KFI29647.1"/>
    <property type="molecule type" value="Genomic_DNA"/>
</dbReference>
<keyword evidence="4" id="KW-1185">Reference proteome</keyword>
<dbReference type="SUPFAM" id="SSF53067">
    <property type="entry name" value="Actin-like ATPase domain"/>
    <property type="match status" value="2"/>
</dbReference>
<gene>
    <name evidence="3" type="ORF">CG50_08390</name>
</gene>
<feature type="domain" description="Gcp-like" evidence="2">
    <location>
        <begin position="35"/>
        <end position="152"/>
    </location>
</feature>
<feature type="compositionally biased region" description="Pro residues" evidence="1">
    <location>
        <begin position="209"/>
        <end position="219"/>
    </location>
</feature>
<dbReference type="InterPro" id="IPR043129">
    <property type="entry name" value="ATPase_NBD"/>
</dbReference>
<name>A0A086Y5U7_9RHOB</name>
<dbReference type="Pfam" id="PF00814">
    <property type="entry name" value="TsaD"/>
    <property type="match status" value="1"/>
</dbReference>
<dbReference type="AlphaFoldDB" id="A0A086Y5U7"/>
<evidence type="ECO:0000259" key="2">
    <source>
        <dbReference type="Pfam" id="PF00814"/>
    </source>
</evidence>
<sequence length="219" mass="22639">MPSDHWTLGFDTSAAHCAAALLRAGELVAECHEDMARGQAERLMPLLEEMLAGAGIGWRDLSALGVGIGPGNFTGVRISVAAARGLALALRIPAIGVSTLEARAFGLPRPVLTVDDARRGEAYVQRFTDVGESAPDLCALTEIAVTQADALTGTAADALHELRGTGTVRASAMPLAVAIARIAALRAQDGTPLPRPAPLYLRGADALPPSDPPPQLLDA</sequence>
<feature type="region of interest" description="Disordered" evidence="1">
    <location>
        <begin position="196"/>
        <end position="219"/>
    </location>
</feature>
<dbReference type="NCBIfam" id="TIGR03725">
    <property type="entry name" value="T6A_YeaZ"/>
    <property type="match status" value="1"/>
</dbReference>
<dbReference type="PANTHER" id="PTHR11735">
    <property type="entry name" value="TRNA N6-ADENOSINE THREONYLCARBAMOYLTRANSFERASE"/>
    <property type="match status" value="1"/>
</dbReference>
<organism evidence="3 4">
    <name type="scientific">Paenirhodobacter enshiensis</name>
    <dbReference type="NCBI Taxonomy" id="1105367"/>
    <lineage>
        <taxon>Bacteria</taxon>
        <taxon>Pseudomonadati</taxon>
        <taxon>Pseudomonadota</taxon>
        <taxon>Alphaproteobacteria</taxon>
        <taxon>Rhodobacterales</taxon>
        <taxon>Rhodobacter group</taxon>
        <taxon>Paenirhodobacter</taxon>
    </lineage>
</organism>
<reference evidence="3 4" key="1">
    <citation type="submission" date="2014-03" db="EMBL/GenBank/DDBJ databases">
        <title>Genome of Paenirhodobacter enshiensis DW2-9.</title>
        <authorList>
            <person name="Wang D."/>
            <person name="Wang G."/>
        </authorList>
    </citation>
    <scope>NUCLEOTIDE SEQUENCE [LARGE SCALE GENOMIC DNA]</scope>
    <source>
        <strain evidence="3 4">DW2-9</strain>
    </source>
</reference>
<proteinExistence type="predicted"/>
<dbReference type="eggNOG" id="COG1214">
    <property type="taxonomic scope" value="Bacteria"/>
</dbReference>
<evidence type="ECO:0000313" key="4">
    <source>
        <dbReference type="Proteomes" id="UP000028824"/>
    </source>
</evidence>
<dbReference type="InterPro" id="IPR000905">
    <property type="entry name" value="Gcp-like_dom"/>
</dbReference>
<dbReference type="STRING" id="1105367.CG50_08390"/>
<dbReference type="Gene3D" id="3.30.420.40">
    <property type="match status" value="2"/>
</dbReference>
<dbReference type="PANTHER" id="PTHR11735:SF11">
    <property type="entry name" value="TRNA THREONYLCARBAMOYLADENOSINE BIOSYNTHESIS PROTEIN TSAB"/>
    <property type="match status" value="1"/>
</dbReference>
<dbReference type="GO" id="GO:0005829">
    <property type="term" value="C:cytosol"/>
    <property type="evidence" value="ECO:0007669"/>
    <property type="project" value="TreeGrafter"/>
</dbReference>